<dbReference type="Proteomes" id="UP000198604">
    <property type="component" value="Unassembled WGS sequence"/>
</dbReference>
<dbReference type="AlphaFoldDB" id="A0A0E4CRR0"/>
<evidence type="ECO:0000313" key="2">
    <source>
        <dbReference type="EMBL" id="CQR26162.1"/>
    </source>
</evidence>
<dbReference type="EMBL" id="CTEN01000001">
    <property type="protein sequence ID" value="CQR23780.1"/>
    <property type="molecule type" value="Genomic_DNA"/>
</dbReference>
<reference evidence="1" key="1">
    <citation type="submission" date="2015-03" db="EMBL/GenBank/DDBJ databases">
        <authorList>
            <person name="Urmite Genomes Urmite Genomes"/>
        </authorList>
    </citation>
    <scope>NUCLEOTIDE SEQUENCE [LARGE SCALE GENOMIC DNA]</scope>
    <source>
        <strain evidence="1">FF10</strain>
    </source>
</reference>
<name>A0A0E4CRR0_9STRE</name>
<organism evidence="1 3">
    <name type="scientific">Streptococcus varani</name>
    <dbReference type="NCBI Taxonomy" id="1608583"/>
    <lineage>
        <taxon>Bacteria</taxon>
        <taxon>Bacillati</taxon>
        <taxon>Bacillota</taxon>
        <taxon>Bacilli</taxon>
        <taxon>Lactobacillales</taxon>
        <taxon>Streptococcaceae</taxon>
        <taxon>Streptococcus</taxon>
    </lineage>
</organism>
<evidence type="ECO:0000313" key="3">
    <source>
        <dbReference type="Proteomes" id="UP000198604"/>
    </source>
</evidence>
<reference evidence="3" key="2">
    <citation type="submission" date="2015-03" db="EMBL/GenBank/DDBJ databases">
        <authorList>
            <person name="Urmite Genomes"/>
        </authorList>
    </citation>
    <scope>NUCLEOTIDE SEQUENCE [LARGE SCALE GENOMIC DNA]</scope>
    <source>
        <strain evidence="3">FF10</strain>
    </source>
</reference>
<accession>A0A0E4CRR0</accession>
<dbReference type="STRING" id="1608583.BN1356_00148"/>
<dbReference type="OrthoDB" id="2229286at2"/>
<proteinExistence type="predicted"/>
<keyword evidence="3" id="KW-1185">Reference proteome</keyword>
<protein>
    <submittedName>
        <fullName evidence="1">Phage protein</fullName>
    </submittedName>
</protein>
<gene>
    <name evidence="1" type="ORF">BN1356_00148</name>
    <name evidence="2" type="ORF">BN1356_02521</name>
</gene>
<dbReference type="RefSeq" id="WP_093649532.1">
    <property type="nucleotide sequence ID" value="NZ_CTEN01000001.1"/>
</dbReference>
<evidence type="ECO:0000313" key="1">
    <source>
        <dbReference type="EMBL" id="CQR23780.1"/>
    </source>
</evidence>
<sequence>MRPRRRPYTGKIRIVKKEMPRFVKLGSVALCKKMVESIEGIQRENSYTTRLLLKIPGPFFSYEEKTIRVSMAFDEVVSILNRY</sequence>
<dbReference type="EMBL" id="CTEN01000009">
    <property type="protein sequence ID" value="CQR26162.1"/>
    <property type="molecule type" value="Genomic_DNA"/>
</dbReference>